<dbReference type="SMART" id="SM00875">
    <property type="entry name" value="BACK"/>
    <property type="match status" value="1"/>
</dbReference>
<dbReference type="PROSITE" id="PS50097">
    <property type="entry name" value="BTB"/>
    <property type="match status" value="1"/>
</dbReference>
<evidence type="ECO:0000259" key="3">
    <source>
        <dbReference type="PROSITE" id="PS50097"/>
    </source>
</evidence>
<dbReference type="Gene3D" id="3.30.710.10">
    <property type="entry name" value="Potassium Channel Kv1.1, Chain A"/>
    <property type="match status" value="1"/>
</dbReference>
<dbReference type="Pfam" id="PF01344">
    <property type="entry name" value="Kelch_1"/>
    <property type="match status" value="1"/>
</dbReference>
<dbReference type="PANTHER" id="PTHR24412">
    <property type="entry name" value="KELCH PROTEIN"/>
    <property type="match status" value="1"/>
</dbReference>
<dbReference type="AlphaFoldDB" id="A7RQ26"/>
<dbReference type="FunFam" id="1.25.40.420:FF:000001">
    <property type="entry name" value="Kelch-like family member 12"/>
    <property type="match status" value="1"/>
</dbReference>
<dbReference type="PhylomeDB" id="A7RQ26"/>
<accession>A7RQ26</accession>
<evidence type="ECO:0000313" key="5">
    <source>
        <dbReference type="Proteomes" id="UP000001593"/>
    </source>
</evidence>
<dbReference type="PIRSF" id="PIRSF037037">
    <property type="entry name" value="Kelch-like_protein_gigaxonin"/>
    <property type="match status" value="1"/>
</dbReference>
<dbReference type="GO" id="GO:0043161">
    <property type="term" value="P:proteasome-mediated ubiquitin-dependent protein catabolic process"/>
    <property type="evidence" value="ECO:0000318"/>
    <property type="project" value="GO_Central"/>
</dbReference>
<dbReference type="Pfam" id="PF24681">
    <property type="entry name" value="Kelch_KLHDC2_KLHL20_DRC7"/>
    <property type="match status" value="1"/>
</dbReference>
<protein>
    <recommendedName>
        <fullName evidence="3">BTB domain-containing protein</fullName>
    </recommendedName>
</protein>
<keyword evidence="5" id="KW-1185">Reference proteome</keyword>
<evidence type="ECO:0000256" key="2">
    <source>
        <dbReference type="ARBA" id="ARBA00022737"/>
    </source>
</evidence>
<keyword evidence="1" id="KW-0880">Kelch repeat</keyword>
<evidence type="ECO:0000256" key="1">
    <source>
        <dbReference type="ARBA" id="ARBA00022441"/>
    </source>
</evidence>
<dbReference type="InterPro" id="IPR000210">
    <property type="entry name" value="BTB/POZ_dom"/>
</dbReference>
<dbReference type="EMBL" id="DS469527">
    <property type="protein sequence ID" value="EDO46421.1"/>
    <property type="molecule type" value="Genomic_DNA"/>
</dbReference>
<dbReference type="HOGENOM" id="CLU_004253_14_3_1"/>
<dbReference type="Proteomes" id="UP000001593">
    <property type="component" value="Unassembled WGS sequence"/>
</dbReference>
<reference evidence="4 5" key="1">
    <citation type="journal article" date="2007" name="Science">
        <title>Sea anemone genome reveals ancestral eumetazoan gene repertoire and genomic organization.</title>
        <authorList>
            <person name="Putnam N.H."/>
            <person name="Srivastava M."/>
            <person name="Hellsten U."/>
            <person name="Dirks B."/>
            <person name="Chapman J."/>
            <person name="Salamov A."/>
            <person name="Terry A."/>
            <person name="Shapiro H."/>
            <person name="Lindquist E."/>
            <person name="Kapitonov V.V."/>
            <person name="Jurka J."/>
            <person name="Genikhovich G."/>
            <person name="Grigoriev I.V."/>
            <person name="Lucas S.M."/>
            <person name="Steele R.E."/>
            <person name="Finnerty J.R."/>
            <person name="Technau U."/>
            <person name="Martindale M.Q."/>
            <person name="Rokhsar D.S."/>
        </authorList>
    </citation>
    <scope>NUCLEOTIDE SEQUENCE [LARGE SCALE GENOMIC DNA]</scope>
    <source>
        <strain evidence="5">CH2 X CH6</strain>
    </source>
</reference>
<dbReference type="GO" id="GO:0005737">
    <property type="term" value="C:cytoplasm"/>
    <property type="evidence" value="ECO:0000318"/>
    <property type="project" value="GO_Central"/>
</dbReference>
<dbReference type="InterPro" id="IPR015915">
    <property type="entry name" value="Kelch-typ_b-propeller"/>
</dbReference>
<keyword evidence="2" id="KW-0677">Repeat</keyword>
<feature type="domain" description="BTB" evidence="3">
    <location>
        <begin position="8"/>
        <end position="74"/>
    </location>
</feature>
<proteinExistence type="predicted"/>
<dbReference type="InterPro" id="IPR011705">
    <property type="entry name" value="BACK"/>
</dbReference>
<dbReference type="GO" id="GO:1990756">
    <property type="term" value="F:ubiquitin-like ligase-substrate adaptor activity"/>
    <property type="evidence" value="ECO:0000318"/>
    <property type="project" value="GO_Central"/>
</dbReference>
<dbReference type="InterPro" id="IPR011333">
    <property type="entry name" value="SKP1/BTB/POZ_sf"/>
</dbReference>
<dbReference type="eggNOG" id="KOG4441">
    <property type="taxonomic scope" value="Eukaryota"/>
</dbReference>
<gene>
    <name evidence="4" type="ORF">NEMVEDRAFT_v1g161461</name>
</gene>
<dbReference type="InterPro" id="IPR006652">
    <property type="entry name" value="Kelch_1"/>
</dbReference>
<dbReference type="PANTHER" id="PTHR24412:SF501">
    <property type="entry name" value="BTB DOMAIN-CONTAINING PROTEIN"/>
    <property type="match status" value="1"/>
</dbReference>
<dbReference type="Pfam" id="PF00651">
    <property type="entry name" value="BTB"/>
    <property type="match status" value="1"/>
</dbReference>
<dbReference type="GO" id="GO:0031463">
    <property type="term" value="C:Cul3-RING ubiquitin ligase complex"/>
    <property type="evidence" value="ECO:0000318"/>
    <property type="project" value="GO_Central"/>
</dbReference>
<dbReference type="InParanoid" id="A7RQ26"/>
<organism evidence="4 5">
    <name type="scientific">Nematostella vectensis</name>
    <name type="common">Starlet sea anemone</name>
    <dbReference type="NCBI Taxonomy" id="45351"/>
    <lineage>
        <taxon>Eukaryota</taxon>
        <taxon>Metazoa</taxon>
        <taxon>Cnidaria</taxon>
        <taxon>Anthozoa</taxon>
        <taxon>Hexacorallia</taxon>
        <taxon>Actiniaria</taxon>
        <taxon>Edwardsiidae</taxon>
        <taxon>Nematostella</taxon>
    </lineage>
</organism>
<dbReference type="InterPro" id="IPR017096">
    <property type="entry name" value="BTB-kelch_protein"/>
</dbReference>
<dbReference type="Gene3D" id="1.25.40.420">
    <property type="match status" value="1"/>
</dbReference>
<dbReference type="Gene3D" id="2.120.10.80">
    <property type="entry name" value="Kelch-type beta propeller"/>
    <property type="match status" value="2"/>
</dbReference>
<dbReference type="SUPFAM" id="SSF117281">
    <property type="entry name" value="Kelch motif"/>
    <property type="match status" value="1"/>
</dbReference>
<dbReference type="SMART" id="SM00612">
    <property type="entry name" value="Kelch"/>
    <property type="match status" value="5"/>
</dbReference>
<evidence type="ECO:0000313" key="4">
    <source>
        <dbReference type="EMBL" id="EDO46421.1"/>
    </source>
</evidence>
<dbReference type="OMA" id="GNCWGIR"/>
<name>A7RQ26_NEMVE</name>
<sequence>MRYHSILTDVVLIVDGHEFPAHKNILAASSDYFMAMFSGHMATVDRTVVVQEITSTAMEVLLAFIYQGKLLITEENVEDIFCGSCLLLLDTVTHACCKFIQERLTLANCWGIRSLADRYNCREMLKKVTSFIEENFVDATATEEFLSLPEEEVCQLLSDNDINVPSEEVVFQTLLKWVQHDQSTRMKYFSKLLLKVRLPQIRTSYFEETVAQCELVLESPEAIEIISDARKMAQSFEFYEEGKATSNTSMETLNNMIYIVGGSKEWKRLNRAECYNPETNEWKLLNPMAMSRSNIGLVSLNGLLYAVGGYNGRSPVSDVECYSPERDEWQFVSQMNNCRDGACVVSDGRLLYAISGYDGSNYLSSVEYYDPSTDKWTVGEISPIIERREDAMAACVDGKIYVIGGYHGSTFLSSCEELDLDQNEWDFKSSLSSPCYQAGIAVLGKAIYICGGWSGNGLASSRVERYDILTDTWSQMASLNVPAAARTVPCRFPRKLIEQLKRERYCGKQAKEGSKSSASS</sequence>
<dbReference type="SMART" id="SM00225">
    <property type="entry name" value="BTB"/>
    <property type="match status" value="1"/>
</dbReference>
<dbReference type="SUPFAM" id="SSF54695">
    <property type="entry name" value="POZ domain"/>
    <property type="match status" value="1"/>
</dbReference>
<dbReference type="Pfam" id="PF07707">
    <property type="entry name" value="BACK"/>
    <property type="match status" value="1"/>
</dbReference>